<organism evidence="7 8">
    <name type="scientific">Mammaliicoccus stepanovicii</name>
    <dbReference type="NCBI Taxonomy" id="643214"/>
    <lineage>
        <taxon>Bacteria</taxon>
        <taxon>Bacillati</taxon>
        <taxon>Bacillota</taxon>
        <taxon>Bacilli</taxon>
        <taxon>Bacillales</taxon>
        <taxon>Staphylococcaceae</taxon>
        <taxon>Mammaliicoccus</taxon>
    </lineage>
</organism>
<name>A0A239YTZ7_9STAP</name>
<dbReference type="GO" id="GO:0051287">
    <property type="term" value="F:NAD binding"/>
    <property type="evidence" value="ECO:0007669"/>
    <property type="project" value="InterPro"/>
</dbReference>
<dbReference type="EMBL" id="LT906462">
    <property type="protein sequence ID" value="SNV62559.1"/>
    <property type="molecule type" value="Genomic_DNA"/>
</dbReference>
<sequence>MNVVSLMHLKDQEERLVKAFPNLNFTFYKHPNEARLEVLEEADILISYHDELNETFLDKCHKLKLIAWFATGINNLPLEYIGNRNIKLTNAKGVHATQIAEYIFAYILYDIKQFKESIDAQDNRLFDTKIKPDTIYNKTILFLGTGMIPQRTAEIAKAFNMKVIGINTNGHSVKNFDEVYSIDNRREVLNKADFVVNVLPETEETFHLLKQEDFITMNKDVHFINVGRGTVVDEEILIEALETGEIRYASIDVFEEEPLNRNSRLFDLKNITITPHITGKDMHNTERCTEILITNLNSYMNNVESKLLNEINMQTGY</sequence>
<protein>
    <submittedName>
        <fullName evidence="7">Phosphoglycerate dehydrogenase</fullName>
        <ecNumber evidence="7">1.1.1.79</ecNumber>
    </submittedName>
</protein>
<feature type="domain" description="D-isomer specific 2-hydroxyacid dehydrogenase NAD-binding" evidence="6">
    <location>
        <begin position="105"/>
        <end position="277"/>
    </location>
</feature>
<dbReference type="RefSeq" id="WP_095087143.1">
    <property type="nucleotide sequence ID" value="NZ_BMDM01000006.1"/>
</dbReference>
<dbReference type="Pfam" id="PF02826">
    <property type="entry name" value="2-Hacid_dh_C"/>
    <property type="match status" value="1"/>
</dbReference>
<evidence type="ECO:0000256" key="2">
    <source>
        <dbReference type="ARBA" id="ARBA00023002"/>
    </source>
</evidence>
<evidence type="ECO:0000256" key="1">
    <source>
        <dbReference type="ARBA" id="ARBA00005854"/>
    </source>
</evidence>
<dbReference type="PANTHER" id="PTHR43333">
    <property type="entry name" value="2-HACID_DH_C DOMAIN-CONTAINING PROTEIN"/>
    <property type="match status" value="1"/>
</dbReference>
<evidence type="ECO:0000313" key="7">
    <source>
        <dbReference type="EMBL" id="SNV62559.1"/>
    </source>
</evidence>
<dbReference type="InterPro" id="IPR006139">
    <property type="entry name" value="D-isomer_2_OHA_DH_cat_dom"/>
</dbReference>
<dbReference type="SUPFAM" id="SSF51735">
    <property type="entry name" value="NAD(P)-binding Rossmann-fold domains"/>
    <property type="match status" value="1"/>
</dbReference>
<accession>A0A239YTZ7</accession>
<gene>
    <name evidence="7" type="primary">ghrB_1</name>
    <name evidence="7" type="ORF">SAMEA4384403_00837</name>
</gene>
<reference evidence="7 8" key="1">
    <citation type="submission" date="2017-06" db="EMBL/GenBank/DDBJ databases">
        <authorList>
            <consortium name="Pathogen Informatics"/>
        </authorList>
    </citation>
    <scope>NUCLEOTIDE SEQUENCE [LARGE SCALE GENOMIC DNA]</scope>
    <source>
        <strain evidence="7 8">NCTC13839</strain>
    </source>
</reference>
<keyword evidence="8" id="KW-1185">Reference proteome</keyword>
<dbReference type="InterPro" id="IPR036291">
    <property type="entry name" value="NAD(P)-bd_dom_sf"/>
</dbReference>
<dbReference type="GO" id="GO:0030267">
    <property type="term" value="F:glyoxylate reductase (NADPH) activity"/>
    <property type="evidence" value="ECO:0007669"/>
    <property type="project" value="UniProtKB-EC"/>
</dbReference>
<dbReference type="InterPro" id="IPR006140">
    <property type="entry name" value="D-isomer_DH_NAD-bd"/>
</dbReference>
<evidence type="ECO:0000256" key="4">
    <source>
        <dbReference type="RuleBase" id="RU003719"/>
    </source>
</evidence>
<dbReference type="KEGG" id="sste:SAMEA4384403_0837"/>
<evidence type="ECO:0000259" key="5">
    <source>
        <dbReference type="Pfam" id="PF00389"/>
    </source>
</evidence>
<keyword evidence="2 4" id="KW-0560">Oxidoreductase</keyword>
<keyword evidence="3" id="KW-0520">NAD</keyword>
<evidence type="ECO:0000313" key="8">
    <source>
        <dbReference type="Proteomes" id="UP000242084"/>
    </source>
</evidence>
<evidence type="ECO:0000259" key="6">
    <source>
        <dbReference type="Pfam" id="PF02826"/>
    </source>
</evidence>
<dbReference type="PANTHER" id="PTHR43333:SF1">
    <property type="entry name" value="D-ISOMER SPECIFIC 2-HYDROXYACID DEHYDROGENASE NAD-BINDING DOMAIN-CONTAINING PROTEIN"/>
    <property type="match status" value="1"/>
</dbReference>
<proteinExistence type="inferred from homology"/>
<dbReference type="Gene3D" id="3.40.50.720">
    <property type="entry name" value="NAD(P)-binding Rossmann-like Domain"/>
    <property type="match status" value="2"/>
</dbReference>
<dbReference type="SUPFAM" id="SSF52283">
    <property type="entry name" value="Formate/glycerate dehydrogenase catalytic domain-like"/>
    <property type="match status" value="1"/>
</dbReference>
<dbReference type="EC" id="1.1.1.79" evidence="7"/>
<comment type="similarity">
    <text evidence="1 4">Belongs to the D-isomer specific 2-hydroxyacid dehydrogenase family.</text>
</comment>
<evidence type="ECO:0000256" key="3">
    <source>
        <dbReference type="ARBA" id="ARBA00023027"/>
    </source>
</evidence>
<dbReference type="OrthoDB" id="9805416at2"/>
<dbReference type="Pfam" id="PF00389">
    <property type="entry name" value="2-Hacid_dh"/>
    <property type="match status" value="1"/>
</dbReference>
<dbReference type="Proteomes" id="UP000242084">
    <property type="component" value="Chromosome 1"/>
</dbReference>
<feature type="domain" description="D-isomer specific 2-hydroxyacid dehydrogenase catalytic" evidence="5">
    <location>
        <begin position="9"/>
        <end position="302"/>
    </location>
</feature>
<dbReference type="AlphaFoldDB" id="A0A239YTZ7"/>